<dbReference type="InterPro" id="IPR036249">
    <property type="entry name" value="Thioredoxin-like_sf"/>
</dbReference>
<dbReference type="SUPFAM" id="SSF52833">
    <property type="entry name" value="Thioredoxin-like"/>
    <property type="match status" value="1"/>
</dbReference>
<accession>A0A1I1QFG8</accession>
<proteinExistence type="predicted"/>
<organism evidence="3 4">
    <name type="scientific">Thiohalospira halophila DSM 15071</name>
    <dbReference type="NCBI Taxonomy" id="1123397"/>
    <lineage>
        <taxon>Bacteria</taxon>
        <taxon>Pseudomonadati</taxon>
        <taxon>Pseudomonadota</taxon>
        <taxon>Gammaproteobacteria</taxon>
        <taxon>Thiohalospirales</taxon>
        <taxon>Thiohalospiraceae</taxon>
        <taxon>Thiohalospira</taxon>
    </lineage>
</organism>
<dbReference type="EMBL" id="FOMJ01000002">
    <property type="protein sequence ID" value="SFD16850.1"/>
    <property type="molecule type" value="Genomic_DNA"/>
</dbReference>
<keyword evidence="4" id="KW-1185">Reference proteome</keyword>
<dbReference type="PROSITE" id="PS51352">
    <property type="entry name" value="THIOREDOXIN_2"/>
    <property type="match status" value="1"/>
</dbReference>
<dbReference type="InterPro" id="IPR013766">
    <property type="entry name" value="Thioredoxin_domain"/>
</dbReference>
<sequence length="169" mass="18091">MRRLLAVLLLLAATPVPAAELPALALPDLRDGERRDLRSLARGPALVVLFEPRCPWCVRQLRAVDRLTAACPEAIRAVGVGIHGDRPGYRRVLRAAEVELPAVGGSEGLVAAVGGVPATPWTLFVDAEGRVTHRLRGYVRLPDLLPWLAAQGIHCPPLTPGQQGDHPAP</sequence>
<feature type="signal peptide" evidence="1">
    <location>
        <begin position="1"/>
        <end position="18"/>
    </location>
</feature>
<evidence type="ECO:0000259" key="2">
    <source>
        <dbReference type="PROSITE" id="PS51352"/>
    </source>
</evidence>
<dbReference type="Gene3D" id="3.40.30.10">
    <property type="entry name" value="Glutaredoxin"/>
    <property type="match status" value="1"/>
</dbReference>
<gene>
    <name evidence="3" type="ORF">SAMN05660831_00975</name>
</gene>
<dbReference type="RefSeq" id="WP_093427630.1">
    <property type="nucleotide sequence ID" value="NZ_FOMJ01000002.1"/>
</dbReference>
<dbReference type="AlphaFoldDB" id="A0A1I1QFG8"/>
<protein>
    <submittedName>
        <fullName evidence="3">Thioredoxin-related protein</fullName>
    </submittedName>
</protein>
<dbReference type="OrthoDB" id="5732341at2"/>
<evidence type="ECO:0000313" key="4">
    <source>
        <dbReference type="Proteomes" id="UP000198611"/>
    </source>
</evidence>
<reference evidence="3 4" key="1">
    <citation type="submission" date="2016-10" db="EMBL/GenBank/DDBJ databases">
        <authorList>
            <person name="de Groot N.N."/>
        </authorList>
    </citation>
    <scope>NUCLEOTIDE SEQUENCE [LARGE SCALE GENOMIC DNA]</scope>
    <source>
        <strain evidence="3 4">HL3</strain>
    </source>
</reference>
<keyword evidence="1" id="KW-0732">Signal</keyword>
<name>A0A1I1QFG8_9GAMM</name>
<evidence type="ECO:0000256" key="1">
    <source>
        <dbReference type="SAM" id="SignalP"/>
    </source>
</evidence>
<dbReference type="STRING" id="1123397.SAMN05660831_00975"/>
<feature type="domain" description="Thioredoxin" evidence="2">
    <location>
        <begin position="15"/>
        <end position="153"/>
    </location>
</feature>
<evidence type="ECO:0000313" key="3">
    <source>
        <dbReference type="EMBL" id="SFD16850.1"/>
    </source>
</evidence>
<dbReference type="Proteomes" id="UP000198611">
    <property type="component" value="Unassembled WGS sequence"/>
</dbReference>
<feature type="chain" id="PRO_5011441047" evidence="1">
    <location>
        <begin position="19"/>
        <end position="169"/>
    </location>
</feature>